<feature type="region of interest" description="Disordered" evidence="1">
    <location>
        <begin position="15"/>
        <end position="34"/>
    </location>
</feature>
<dbReference type="EMBL" id="JANPWB010000002">
    <property type="protein sequence ID" value="KAJ1206888.1"/>
    <property type="molecule type" value="Genomic_DNA"/>
</dbReference>
<keyword evidence="3" id="KW-1185">Reference proteome</keyword>
<accession>A0AAV7W2U3</accession>
<reference evidence="2" key="1">
    <citation type="journal article" date="2022" name="bioRxiv">
        <title>Sequencing and chromosome-scale assembly of the giantPleurodeles waltlgenome.</title>
        <authorList>
            <person name="Brown T."/>
            <person name="Elewa A."/>
            <person name="Iarovenko S."/>
            <person name="Subramanian E."/>
            <person name="Araus A.J."/>
            <person name="Petzold A."/>
            <person name="Susuki M."/>
            <person name="Suzuki K.-i.T."/>
            <person name="Hayashi T."/>
            <person name="Toyoda A."/>
            <person name="Oliveira C."/>
            <person name="Osipova E."/>
            <person name="Leigh N.D."/>
            <person name="Simon A."/>
            <person name="Yun M.H."/>
        </authorList>
    </citation>
    <scope>NUCLEOTIDE SEQUENCE</scope>
    <source>
        <strain evidence="2">20211129_DDA</strain>
        <tissue evidence="2">Liver</tissue>
    </source>
</reference>
<evidence type="ECO:0000313" key="3">
    <source>
        <dbReference type="Proteomes" id="UP001066276"/>
    </source>
</evidence>
<dbReference type="Proteomes" id="UP001066276">
    <property type="component" value="Chromosome 1_2"/>
</dbReference>
<proteinExistence type="predicted"/>
<gene>
    <name evidence="2" type="ORF">NDU88_002281</name>
</gene>
<name>A0AAV7W2U3_PLEWA</name>
<evidence type="ECO:0000313" key="2">
    <source>
        <dbReference type="EMBL" id="KAJ1206888.1"/>
    </source>
</evidence>
<organism evidence="2 3">
    <name type="scientific">Pleurodeles waltl</name>
    <name type="common">Iberian ribbed newt</name>
    <dbReference type="NCBI Taxonomy" id="8319"/>
    <lineage>
        <taxon>Eukaryota</taxon>
        <taxon>Metazoa</taxon>
        <taxon>Chordata</taxon>
        <taxon>Craniata</taxon>
        <taxon>Vertebrata</taxon>
        <taxon>Euteleostomi</taxon>
        <taxon>Amphibia</taxon>
        <taxon>Batrachia</taxon>
        <taxon>Caudata</taxon>
        <taxon>Salamandroidea</taxon>
        <taxon>Salamandridae</taxon>
        <taxon>Pleurodelinae</taxon>
        <taxon>Pleurodeles</taxon>
    </lineage>
</organism>
<evidence type="ECO:0000256" key="1">
    <source>
        <dbReference type="SAM" id="MobiDB-lite"/>
    </source>
</evidence>
<comment type="caution">
    <text evidence="2">The sequence shown here is derived from an EMBL/GenBank/DDBJ whole genome shotgun (WGS) entry which is preliminary data.</text>
</comment>
<feature type="non-terminal residue" evidence="2">
    <location>
        <position position="63"/>
    </location>
</feature>
<sequence>WYDLRSRTKERVAERLREMRGTGGGPSTVPPPTPMEELVEQTLEPEAVAGMGVLDTSAPGTST</sequence>
<protein>
    <submittedName>
        <fullName evidence="2">Uncharacterized protein</fullName>
    </submittedName>
</protein>
<feature type="non-terminal residue" evidence="2">
    <location>
        <position position="1"/>
    </location>
</feature>
<dbReference type="AlphaFoldDB" id="A0AAV7W2U3"/>